<dbReference type="Proteomes" id="UP001303946">
    <property type="component" value="Chromosome"/>
</dbReference>
<gene>
    <name evidence="11" type="ORF">RXV79_13140</name>
</gene>
<dbReference type="EMBL" id="CP136336">
    <property type="protein sequence ID" value="WOB10967.1"/>
    <property type="molecule type" value="Genomic_DNA"/>
</dbReference>
<evidence type="ECO:0000313" key="11">
    <source>
        <dbReference type="EMBL" id="WOB10967.1"/>
    </source>
</evidence>
<dbReference type="GO" id="GO:0016874">
    <property type="term" value="F:ligase activity"/>
    <property type="evidence" value="ECO:0007669"/>
    <property type="project" value="UniProtKB-KW"/>
</dbReference>
<keyword evidence="3" id="KW-0479">Metal-binding</keyword>
<keyword evidence="12" id="KW-1185">Reference proteome</keyword>
<evidence type="ECO:0000256" key="5">
    <source>
        <dbReference type="ARBA" id="ARBA00022785"/>
    </source>
</evidence>
<keyword evidence="2 11" id="KW-0436">Ligase</keyword>
<dbReference type="SUPFAM" id="SSF52402">
    <property type="entry name" value="Adenine nucleotide alpha hydrolases-like"/>
    <property type="match status" value="1"/>
</dbReference>
<keyword evidence="7" id="KW-0067">ATP-binding</keyword>
<dbReference type="EC" id="6.3.4.20" evidence="9"/>
<evidence type="ECO:0000256" key="10">
    <source>
        <dbReference type="ARBA" id="ARBA00047890"/>
    </source>
</evidence>
<dbReference type="RefSeq" id="WP_257824083.1">
    <property type="nucleotide sequence ID" value="NZ_CP136336.1"/>
</dbReference>
<dbReference type="Pfam" id="PF06508">
    <property type="entry name" value="QueC"/>
    <property type="match status" value="1"/>
</dbReference>
<reference evidence="11 12" key="1">
    <citation type="submission" date="2023-10" db="EMBL/GenBank/DDBJ databases">
        <title>Bacteria for the degradation of biodegradable plastic PBAT(Polybutylene adipate terephthalate).</title>
        <authorList>
            <person name="Weon H.-Y."/>
            <person name="Yeon J."/>
        </authorList>
    </citation>
    <scope>NUCLEOTIDE SEQUENCE [LARGE SCALE GENOMIC DNA]</scope>
    <source>
        <strain evidence="11 12">SBD 7-3</strain>
    </source>
</reference>
<dbReference type="PANTHER" id="PTHR42914">
    <property type="entry name" value="7-CYANO-7-DEAZAGUANINE SYNTHASE"/>
    <property type="match status" value="1"/>
</dbReference>
<evidence type="ECO:0000256" key="8">
    <source>
        <dbReference type="ARBA" id="ARBA00037993"/>
    </source>
</evidence>
<evidence type="ECO:0000256" key="1">
    <source>
        <dbReference type="ARBA" id="ARBA00005061"/>
    </source>
</evidence>
<keyword evidence="4" id="KW-0547">Nucleotide-binding</keyword>
<evidence type="ECO:0000256" key="2">
    <source>
        <dbReference type="ARBA" id="ARBA00022598"/>
    </source>
</evidence>
<evidence type="ECO:0000313" key="12">
    <source>
        <dbReference type="Proteomes" id="UP001303946"/>
    </source>
</evidence>
<evidence type="ECO:0000256" key="9">
    <source>
        <dbReference type="ARBA" id="ARBA00039149"/>
    </source>
</evidence>
<evidence type="ECO:0000256" key="6">
    <source>
        <dbReference type="ARBA" id="ARBA00022833"/>
    </source>
</evidence>
<comment type="catalytic activity">
    <reaction evidence="10">
        <text>7-carboxy-7-carbaguanine + NH4(+) + 2 ATP = 7-cyano-7-carbaguanine + 2 AMP + 2 diphosphate + 2 H(+)</text>
        <dbReference type="Rhea" id="RHEA:27982"/>
        <dbReference type="ChEBI" id="CHEBI:15378"/>
        <dbReference type="ChEBI" id="CHEBI:28938"/>
        <dbReference type="ChEBI" id="CHEBI:30616"/>
        <dbReference type="ChEBI" id="CHEBI:33019"/>
        <dbReference type="ChEBI" id="CHEBI:45075"/>
        <dbReference type="ChEBI" id="CHEBI:61036"/>
        <dbReference type="ChEBI" id="CHEBI:456215"/>
        <dbReference type="EC" id="6.3.4.20"/>
    </reaction>
</comment>
<organism evidence="11 12">
    <name type="scientific">Piscinibacter gummiphilus</name>
    <dbReference type="NCBI Taxonomy" id="946333"/>
    <lineage>
        <taxon>Bacteria</taxon>
        <taxon>Pseudomonadati</taxon>
        <taxon>Pseudomonadota</taxon>
        <taxon>Betaproteobacteria</taxon>
        <taxon>Burkholderiales</taxon>
        <taxon>Sphaerotilaceae</taxon>
        <taxon>Piscinibacter</taxon>
    </lineage>
</organism>
<protein>
    <recommendedName>
        <fullName evidence="9">7-cyano-7-deazaguanine synthase</fullName>
        <ecNumber evidence="9">6.3.4.20</ecNumber>
    </recommendedName>
</protein>
<comment type="pathway">
    <text evidence="1">Purine metabolism; 7-cyano-7-deazaguanine biosynthesis.</text>
</comment>
<dbReference type="PANTHER" id="PTHR42914:SF1">
    <property type="entry name" value="7-CYANO-7-DEAZAGUANINE SYNTHASE"/>
    <property type="match status" value="1"/>
</dbReference>
<evidence type="ECO:0000256" key="3">
    <source>
        <dbReference type="ARBA" id="ARBA00022723"/>
    </source>
</evidence>
<comment type="similarity">
    <text evidence="8">Belongs to the QueC family.</text>
</comment>
<sequence length="201" mass="21662">MKAILLSGGLDSITLAYWLRPQIAVTIDYGQRPARAELTAAAEVCKALGMQQEVITVDCSALGRGSLVDDRPVLDGPSPEWWPFRNQLLITLALMRLVNSQADELMLGTVAGDELHADGTPTFYASINQLVAAQEYAPRITAPAQAMSTEALVRTSGVPPEILMWSHSCQVSHLACGTCRGCVKRLDVLNALGLMDLQASR</sequence>
<keyword evidence="6" id="KW-0862">Zinc</keyword>
<accession>A0ABZ0D1C2</accession>
<keyword evidence="5" id="KW-0671">Queuosine biosynthesis</keyword>
<dbReference type="Gene3D" id="3.40.50.620">
    <property type="entry name" value="HUPs"/>
    <property type="match status" value="1"/>
</dbReference>
<evidence type="ECO:0000256" key="7">
    <source>
        <dbReference type="ARBA" id="ARBA00022840"/>
    </source>
</evidence>
<dbReference type="InterPro" id="IPR014729">
    <property type="entry name" value="Rossmann-like_a/b/a_fold"/>
</dbReference>
<evidence type="ECO:0000256" key="4">
    <source>
        <dbReference type="ARBA" id="ARBA00022741"/>
    </source>
</evidence>
<name>A0ABZ0D1C2_9BURK</name>
<dbReference type="InterPro" id="IPR018317">
    <property type="entry name" value="QueC"/>
</dbReference>
<proteinExistence type="inferred from homology"/>